<evidence type="ECO:0000313" key="4">
    <source>
        <dbReference type="Proteomes" id="UP000242501"/>
    </source>
</evidence>
<feature type="transmembrane region" description="Helical" evidence="1">
    <location>
        <begin position="274"/>
        <end position="292"/>
    </location>
</feature>
<feature type="transmembrane region" description="Helical" evidence="1">
    <location>
        <begin position="196"/>
        <end position="214"/>
    </location>
</feature>
<name>A0A1G6HGC7_9GAMM</name>
<feature type="transmembrane region" description="Helical" evidence="1">
    <location>
        <begin position="121"/>
        <end position="139"/>
    </location>
</feature>
<proteinExistence type="predicted"/>
<organism evidence="3 4">
    <name type="scientific">Acinetobacter boissieri</name>
    <dbReference type="NCBI Taxonomy" id="1219383"/>
    <lineage>
        <taxon>Bacteria</taxon>
        <taxon>Pseudomonadati</taxon>
        <taxon>Pseudomonadota</taxon>
        <taxon>Gammaproteobacteria</taxon>
        <taxon>Moraxellales</taxon>
        <taxon>Moraxellaceae</taxon>
        <taxon>Acinetobacter</taxon>
    </lineage>
</organism>
<keyword evidence="4" id="KW-1185">Reference proteome</keyword>
<dbReference type="RefSeq" id="WP_092748002.1">
    <property type="nucleotide sequence ID" value="NZ_FMYL01000005.1"/>
</dbReference>
<protein>
    <submittedName>
        <fullName evidence="3">Uncharacterized membrane protein</fullName>
    </submittedName>
</protein>
<feature type="transmembrane region" description="Helical" evidence="1">
    <location>
        <begin position="226"/>
        <end position="247"/>
    </location>
</feature>
<sequence>MSAQLSQRLLAIDALRGLIILIMMLDHVRDTFYVHHQVADPMVIADTSPSLYFGRVLAHLCAPMFVFLTGLSAYLYQAKNNNLAMTRTFLFKRGIFLILLEITVINFAWTGQLIPQVMYLQVIWAIGISMIALAALIALPKNIRWGLALLIIFAHNLLDPISFKNIPSIQPLWNILHERGWIIIHEQFKLRTSYPVLPWIGVILLGYCFGEAWFGQHIMAKQRQRTLTRIGITFIAVFFVLRGINIYGDHAWLIMPTSLETAMSFFNLTKYPPSLLFILFNVGIGLLLLIFLEKKQNQSWVKPLVVFGSVPMFFYILHLFVLKILYSIAVMYYGLNQGQYFGLNNVLSLWITAVILSVLLYPIVARFAKFKHNNKHIRILKYF</sequence>
<dbReference type="OrthoDB" id="508112at2"/>
<keyword evidence="1" id="KW-0472">Membrane</keyword>
<feature type="domain" description="Heparan-alpha-glucosaminide N-acetyltransferase catalytic" evidence="2">
    <location>
        <begin position="8"/>
        <end position="216"/>
    </location>
</feature>
<evidence type="ECO:0000313" key="3">
    <source>
        <dbReference type="EMBL" id="SDB93292.1"/>
    </source>
</evidence>
<dbReference type="STRING" id="1219383.SAMN05421733_105188"/>
<feature type="transmembrane region" description="Helical" evidence="1">
    <location>
        <begin position="56"/>
        <end position="77"/>
    </location>
</feature>
<dbReference type="AlphaFoldDB" id="A0A1G6HGC7"/>
<dbReference type="EMBL" id="FMYL01000005">
    <property type="protein sequence ID" value="SDB93292.1"/>
    <property type="molecule type" value="Genomic_DNA"/>
</dbReference>
<dbReference type="Pfam" id="PF07786">
    <property type="entry name" value="HGSNAT_cat"/>
    <property type="match status" value="1"/>
</dbReference>
<keyword evidence="1" id="KW-1133">Transmembrane helix</keyword>
<dbReference type="PANTHER" id="PTHR40407:SF1">
    <property type="entry name" value="HEPARAN-ALPHA-GLUCOSAMINIDE N-ACETYLTRANSFERASE CATALYTIC DOMAIN-CONTAINING PROTEIN"/>
    <property type="match status" value="1"/>
</dbReference>
<dbReference type="Proteomes" id="UP000242501">
    <property type="component" value="Unassembled WGS sequence"/>
</dbReference>
<dbReference type="InterPro" id="IPR012429">
    <property type="entry name" value="HGSNAT_cat"/>
</dbReference>
<feature type="transmembrane region" description="Helical" evidence="1">
    <location>
        <begin position="146"/>
        <end position="163"/>
    </location>
</feature>
<reference evidence="4" key="1">
    <citation type="submission" date="2016-09" db="EMBL/GenBank/DDBJ databases">
        <authorList>
            <person name="Varghese N."/>
            <person name="Submissions S."/>
        </authorList>
    </citation>
    <scope>NUCLEOTIDE SEQUENCE [LARGE SCALE GENOMIC DNA]</scope>
    <source>
        <strain evidence="4">ANC 4422</strain>
    </source>
</reference>
<evidence type="ECO:0000256" key="1">
    <source>
        <dbReference type="SAM" id="Phobius"/>
    </source>
</evidence>
<gene>
    <name evidence="3" type="ORF">SAMN05421733_105188</name>
</gene>
<feature type="transmembrane region" description="Helical" evidence="1">
    <location>
        <begin position="347"/>
        <end position="368"/>
    </location>
</feature>
<accession>A0A1G6HGC7</accession>
<dbReference type="PANTHER" id="PTHR40407">
    <property type="entry name" value="MEMBRANE PROTEIN-LIKE PROTEIN"/>
    <property type="match status" value="1"/>
</dbReference>
<feature type="transmembrane region" description="Helical" evidence="1">
    <location>
        <begin position="304"/>
        <end position="335"/>
    </location>
</feature>
<feature type="transmembrane region" description="Helical" evidence="1">
    <location>
        <begin position="89"/>
        <end position="109"/>
    </location>
</feature>
<keyword evidence="1" id="KW-0812">Transmembrane</keyword>
<evidence type="ECO:0000259" key="2">
    <source>
        <dbReference type="Pfam" id="PF07786"/>
    </source>
</evidence>